<dbReference type="Gene3D" id="3.30.160.60">
    <property type="entry name" value="Classic Zinc Finger"/>
    <property type="match status" value="3"/>
</dbReference>
<dbReference type="RefSeq" id="XP_065663635.1">
    <property type="nucleotide sequence ID" value="XM_065807563.1"/>
</dbReference>
<sequence length="197" mass="22701">MVVDMDSSFQCFPKECHRKIVLQQNSSDLVTLKQKTGANSCLNQSEKIVINFNDIYSKNDDSLSDNSSPKQVPLQCGEEETKERPFVCHVCGRKFRQRCHVDQHLRTHTNVRPYHCSYCAKSFKQKSQINQHERIHTGVKPYKCGMCAQAYPQATQLRYHMKSHVDNVCDKPLTNFEETIKSKRGRPPKSLGDILLI</sequence>
<name>A0ABM4CP78_HYDVU</name>
<feature type="domain" description="C2H2-type" evidence="8">
    <location>
        <begin position="114"/>
        <end position="141"/>
    </location>
</feature>
<dbReference type="PANTHER" id="PTHR24394:SF29">
    <property type="entry name" value="MYONEURIN"/>
    <property type="match status" value="1"/>
</dbReference>
<evidence type="ECO:0000313" key="9">
    <source>
        <dbReference type="Proteomes" id="UP001652625"/>
    </source>
</evidence>
<keyword evidence="5" id="KW-0862">Zinc</keyword>
<evidence type="ECO:0000256" key="1">
    <source>
        <dbReference type="ARBA" id="ARBA00004123"/>
    </source>
</evidence>
<keyword evidence="3" id="KW-0677">Repeat</keyword>
<keyword evidence="9" id="KW-1185">Reference proteome</keyword>
<reference evidence="10" key="1">
    <citation type="submission" date="2025-08" db="UniProtKB">
        <authorList>
            <consortium name="RefSeq"/>
        </authorList>
    </citation>
    <scope>IDENTIFICATION</scope>
</reference>
<feature type="domain" description="C2H2-type" evidence="8">
    <location>
        <begin position="142"/>
        <end position="164"/>
    </location>
</feature>
<evidence type="ECO:0000256" key="4">
    <source>
        <dbReference type="ARBA" id="ARBA00022771"/>
    </source>
</evidence>
<evidence type="ECO:0000256" key="6">
    <source>
        <dbReference type="ARBA" id="ARBA00023242"/>
    </source>
</evidence>
<dbReference type="InterPro" id="IPR036236">
    <property type="entry name" value="Znf_C2H2_sf"/>
</dbReference>
<dbReference type="Proteomes" id="UP001652625">
    <property type="component" value="Chromosome 10"/>
</dbReference>
<keyword evidence="6" id="KW-0539">Nucleus</keyword>
<dbReference type="InterPro" id="IPR013087">
    <property type="entry name" value="Znf_C2H2_type"/>
</dbReference>
<dbReference type="PROSITE" id="PS50157">
    <property type="entry name" value="ZINC_FINGER_C2H2_2"/>
    <property type="match status" value="3"/>
</dbReference>
<evidence type="ECO:0000256" key="5">
    <source>
        <dbReference type="ARBA" id="ARBA00022833"/>
    </source>
</evidence>
<protein>
    <submittedName>
        <fullName evidence="10">Zinc finger protein 713</fullName>
    </submittedName>
</protein>
<accession>A0ABM4CP78</accession>
<dbReference type="PANTHER" id="PTHR24394">
    <property type="entry name" value="ZINC FINGER PROTEIN"/>
    <property type="match status" value="1"/>
</dbReference>
<evidence type="ECO:0000259" key="8">
    <source>
        <dbReference type="PROSITE" id="PS50157"/>
    </source>
</evidence>
<dbReference type="PROSITE" id="PS00028">
    <property type="entry name" value="ZINC_FINGER_C2H2_1"/>
    <property type="match status" value="3"/>
</dbReference>
<evidence type="ECO:0000256" key="2">
    <source>
        <dbReference type="ARBA" id="ARBA00022723"/>
    </source>
</evidence>
<keyword evidence="4 7" id="KW-0863">Zinc-finger</keyword>
<comment type="subcellular location">
    <subcellularLocation>
        <location evidence="1">Nucleus</location>
    </subcellularLocation>
</comment>
<evidence type="ECO:0000313" key="10">
    <source>
        <dbReference type="RefSeq" id="XP_065663635.1"/>
    </source>
</evidence>
<dbReference type="SUPFAM" id="SSF57667">
    <property type="entry name" value="beta-beta-alpha zinc fingers"/>
    <property type="match status" value="2"/>
</dbReference>
<dbReference type="Pfam" id="PF00096">
    <property type="entry name" value="zf-C2H2"/>
    <property type="match status" value="3"/>
</dbReference>
<dbReference type="GeneID" id="105843155"/>
<evidence type="ECO:0000256" key="3">
    <source>
        <dbReference type="ARBA" id="ARBA00022737"/>
    </source>
</evidence>
<gene>
    <name evidence="10" type="primary">LOC105843155</name>
</gene>
<feature type="domain" description="C2H2-type" evidence="8">
    <location>
        <begin position="86"/>
        <end position="113"/>
    </location>
</feature>
<evidence type="ECO:0000256" key="7">
    <source>
        <dbReference type="PROSITE-ProRule" id="PRU00042"/>
    </source>
</evidence>
<keyword evidence="2" id="KW-0479">Metal-binding</keyword>
<proteinExistence type="predicted"/>
<organism evidence="9 10">
    <name type="scientific">Hydra vulgaris</name>
    <name type="common">Hydra</name>
    <name type="synonym">Hydra attenuata</name>
    <dbReference type="NCBI Taxonomy" id="6087"/>
    <lineage>
        <taxon>Eukaryota</taxon>
        <taxon>Metazoa</taxon>
        <taxon>Cnidaria</taxon>
        <taxon>Hydrozoa</taxon>
        <taxon>Hydroidolina</taxon>
        <taxon>Anthoathecata</taxon>
        <taxon>Aplanulata</taxon>
        <taxon>Hydridae</taxon>
        <taxon>Hydra</taxon>
    </lineage>
</organism>
<dbReference type="SMART" id="SM00355">
    <property type="entry name" value="ZnF_C2H2"/>
    <property type="match status" value="3"/>
</dbReference>